<evidence type="ECO:0000313" key="4">
    <source>
        <dbReference type="EMBL" id="KAJ3612953.1"/>
    </source>
</evidence>
<keyword evidence="2" id="KW-0812">Transmembrane</keyword>
<sequence>MFHVSVPNSPLHLILIFLPSFFSFFSFVFFSFSSSPVTDGEDGGELDLSGIDDGEIDRYLLTDKEIKIKTVLWMAANCDYLKEQKVKEAKIAQEKEQGIYKEKKTRKPVKKRGPINARTADEAIEKMLEQKKISSKINYDVLKDLSEGPELTILVGPGRPPENLAGVSGGSADPGRPVAVPVPKLESGPVVESGPQRALRGPSGSQEFVQNMRLKRSCSS</sequence>
<dbReference type="AlphaFoldDB" id="A0A9Q0EUX4"/>
<feature type="non-terminal residue" evidence="4">
    <location>
        <position position="1"/>
    </location>
</feature>
<dbReference type="EMBL" id="JANIIK010000035">
    <property type="protein sequence ID" value="KAJ3612953.1"/>
    <property type="molecule type" value="Genomic_DNA"/>
</dbReference>
<keyword evidence="2" id="KW-0472">Membrane</keyword>
<evidence type="ECO:0000256" key="2">
    <source>
        <dbReference type="SAM" id="Phobius"/>
    </source>
</evidence>
<name>A0A9Q0EUX4_9TELE</name>
<feature type="transmembrane region" description="Helical" evidence="2">
    <location>
        <begin position="12"/>
        <end position="32"/>
    </location>
</feature>
<accession>A0A9Q0EUX4</accession>
<comment type="caution">
    <text evidence="4">The sequence shown here is derived from an EMBL/GenBank/DDBJ whole genome shotgun (WGS) entry which is preliminary data.</text>
</comment>
<feature type="domain" description="Brf1 TBP-binding" evidence="3">
    <location>
        <begin position="49"/>
        <end position="146"/>
    </location>
</feature>
<protein>
    <recommendedName>
        <fullName evidence="3">Brf1 TBP-binding domain-containing protein</fullName>
    </recommendedName>
</protein>
<feature type="region of interest" description="Disordered" evidence="1">
    <location>
        <begin position="156"/>
        <end position="220"/>
    </location>
</feature>
<reference evidence="4" key="1">
    <citation type="submission" date="2022-07" db="EMBL/GenBank/DDBJ databases">
        <title>Chromosome-level genome of Muraenolepis orangiensis.</title>
        <authorList>
            <person name="Kim J."/>
        </authorList>
    </citation>
    <scope>NUCLEOTIDE SEQUENCE</scope>
    <source>
        <strain evidence="4">KU_S4_2022</strain>
        <tissue evidence="4">Muscle</tissue>
    </source>
</reference>
<dbReference type="Gene3D" id="1.20.5.650">
    <property type="entry name" value="Single helix bin"/>
    <property type="match status" value="1"/>
</dbReference>
<dbReference type="Proteomes" id="UP001148018">
    <property type="component" value="Unassembled WGS sequence"/>
</dbReference>
<proteinExistence type="predicted"/>
<dbReference type="InterPro" id="IPR011665">
    <property type="entry name" value="BRF1_TBP-bd_dom"/>
</dbReference>
<keyword evidence="2" id="KW-1133">Transmembrane helix</keyword>
<dbReference type="OrthoDB" id="511529at2759"/>
<evidence type="ECO:0000256" key="1">
    <source>
        <dbReference type="SAM" id="MobiDB-lite"/>
    </source>
</evidence>
<keyword evidence="5" id="KW-1185">Reference proteome</keyword>
<dbReference type="Pfam" id="PF07741">
    <property type="entry name" value="BRF1"/>
    <property type="match status" value="1"/>
</dbReference>
<organism evidence="4 5">
    <name type="scientific">Muraenolepis orangiensis</name>
    <name type="common">Patagonian moray cod</name>
    <dbReference type="NCBI Taxonomy" id="630683"/>
    <lineage>
        <taxon>Eukaryota</taxon>
        <taxon>Metazoa</taxon>
        <taxon>Chordata</taxon>
        <taxon>Craniata</taxon>
        <taxon>Vertebrata</taxon>
        <taxon>Euteleostomi</taxon>
        <taxon>Actinopterygii</taxon>
        <taxon>Neopterygii</taxon>
        <taxon>Teleostei</taxon>
        <taxon>Neoteleostei</taxon>
        <taxon>Acanthomorphata</taxon>
        <taxon>Zeiogadaria</taxon>
        <taxon>Gadariae</taxon>
        <taxon>Gadiformes</taxon>
        <taxon>Muraenolepidoidei</taxon>
        <taxon>Muraenolepididae</taxon>
        <taxon>Muraenolepis</taxon>
    </lineage>
</organism>
<evidence type="ECO:0000259" key="3">
    <source>
        <dbReference type="Pfam" id="PF07741"/>
    </source>
</evidence>
<dbReference type="FunFam" id="1.20.5.650:FF:000001">
    <property type="entry name" value="transcription factor IIIB 90 kDa subunit isoform X2"/>
    <property type="match status" value="1"/>
</dbReference>
<gene>
    <name evidence="4" type="ORF">NHX12_019210</name>
</gene>
<evidence type="ECO:0000313" key="5">
    <source>
        <dbReference type="Proteomes" id="UP001148018"/>
    </source>
</evidence>